<dbReference type="InterPro" id="IPR013442">
    <property type="entry name" value="SSO1393-like"/>
</dbReference>
<dbReference type="eggNOG" id="COG4006">
    <property type="taxonomic scope" value="Bacteria"/>
</dbReference>
<dbReference type="EMBL" id="CP003620">
    <property type="protein sequence ID" value="AFZ11530.1"/>
    <property type="molecule type" value="Genomic_DNA"/>
</dbReference>
<evidence type="ECO:0000313" key="3">
    <source>
        <dbReference type="Proteomes" id="UP000010472"/>
    </source>
</evidence>
<dbReference type="RefSeq" id="WP_015201664.1">
    <property type="nucleotide sequence ID" value="NC_019753.1"/>
</dbReference>
<sequence>MSRVVISTIGTSLLTNQINRNTENNWYSRLRDTANITFKEIADQHPDVTEIIQVLQTRGKAKIDTDDINLIRSASAELNGIYGLYKGRLETGKEQRDIHWLITTDTYQGITTAQIVKNFLQKRGIIVDIYAPRQLSTASSESFSNGIDDLISWLDNNIYPYKQSHYQICFNLVGSFKSLQGYLNTIGMFYADEIIYIFEGKNSELITIPRLPISIDYTAIAPYKLQLALMDAGAVMNAEIVRGIHESMIYPPGKSELTLSTWGQLVWNQCKKEMLSQELLPFERLQYRPSFVADYKNIRSQDEKVKLQETLAKVSYLLNQSNGDTSVLKKDGGLQYDKYTNKGNIEHFRVTQGLRISCVAISGMLELRRYGAEPVVNNNP</sequence>
<evidence type="ECO:0000313" key="2">
    <source>
        <dbReference type="EMBL" id="AFZ11530.1"/>
    </source>
</evidence>
<feature type="domain" description="CRISPR system ring nuclease SSO1393-like" evidence="1">
    <location>
        <begin position="73"/>
        <end position="211"/>
    </location>
</feature>
<dbReference type="STRING" id="1173022.Cri9333_0584"/>
<protein>
    <submittedName>
        <fullName evidence="2">CRISPR-associated protein, APE2256 family</fullName>
    </submittedName>
</protein>
<dbReference type="Gene3D" id="1.10.196.30">
    <property type="match status" value="1"/>
</dbReference>
<reference evidence="2 3" key="1">
    <citation type="submission" date="2012-06" db="EMBL/GenBank/DDBJ databases">
        <title>Finished chromosome of genome of Crinalium epipsammum PCC 9333.</title>
        <authorList>
            <consortium name="US DOE Joint Genome Institute"/>
            <person name="Gugger M."/>
            <person name="Coursin T."/>
            <person name="Rippka R."/>
            <person name="Tandeau De Marsac N."/>
            <person name="Huntemann M."/>
            <person name="Wei C.-L."/>
            <person name="Han J."/>
            <person name="Detter J.C."/>
            <person name="Han C."/>
            <person name="Tapia R."/>
            <person name="Davenport K."/>
            <person name="Daligault H."/>
            <person name="Erkkila T."/>
            <person name="Gu W."/>
            <person name="Munk A.C.C."/>
            <person name="Teshima H."/>
            <person name="Xu Y."/>
            <person name="Chain P."/>
            <person name="Chen A."/>
            <person name="Krypides N."/>
            <person name="Mavromatis K."/>
            <person name="Markowitz V."/>
            <person name="Szeto E."/>
            <person name="Ivanova N."/>
            <person name="Mikhailova N."/>
            <person name="Ovchinnikova G."/>
            <person name="Pagani I."/>
            <person name="Pati A."/>
            <person name="Goodwin L."/>
            <person name="Peters L."/>
            <person name="Pitluck S."/>
            <person name="Woyke T."/>
            <person name="Kerfeld C."/>
        </authorList>
    </citation>
    <scope>NUCLEOTIDE SEQUENCE [LARGE SCALE GENOMIC DNA]</scope>
    <source>
        <strain evidence="2 3">PCC 9333</strain>
    </source>
</reference>
<keyword evidence="3" id="KW-1185">Reference proteome</keyword>
<evidence type="ECO:0000259" key="1">
    <source>
        <dbReference type="Pfam" id="PF09651"/>
    </source>
</evidence>
<dbReference type="OrthoDB" id="9772362at2"/>
<name>K9VWM3_9CYAN</name>
<proteinExistence type="predicted"/>
<dbReference type="PATRIC" id="fig|1173022.3.peg.642"/>
<dbReference type="HOGENOM" id="CLU_060726_0_0_3"/>
<organism evidence="2 3">
    <name type="scientific">Crinalium epipsammum PCC 9333</name>
    <dbReference type="NCBI Taxonomy" id="1173022"/>
    <lineage>
        <taxon>Bacteria</taxon>
        <taxon>Bacillati</taxon>
        <taxon>Cyanobacteriota</taxon>
        <taxon>Cyanophyceae</taxon>
        <taxon>Gomontiellales</taxon>
        <taxon>Gomontiellaceae</taxon>
        <taxon>Crinalium</taxon>
    </lineage>
</organism>
<dbReference type="AlphaFoldDB" id="K9VWM3"/>
<dbReference type="CDD" id="cd09742">
    <property type="entry name" value="Csm6_III-A"/>
    <property type="match status" value="1"/>
</dbReference>
<dbReference type="Pfam" id="PF09651">
    <property type="entry name" value="Cas_APE2256"/>
    <property type="match status" value="1"/>
</dbReference>
<dbReference type="Proteomes" id="UP000010472">
    <property type="component" value="Chromosome"/>
</dbReference>
<dbReference type="Gene3D" id="3.40.50.10770">
    <property type="entry name" value="Hypothetical protein VC1899 like domain (Restriction endonuclease-like)"/>
    <property type="match status" value="1"/>
</dbReference>
<accession>K9VWM3</accession>
<dbReference type="KEGG" id="cep:Cri9333_0584"/>
<gene>
    <name evidence="2" type="ORF">Cri9333_0584</name>
</gene>